<dbReference type="EMBL" id="OR723730">
    <property type="protein sequence ID" value="WYD57112.1"/>
    <property type="molecule type" value="Genomic_DNA"/>
</dbReference>
<evidence type="ECO:0000313" key="1">
    <source>
        <dbReference type="EMBL" id="WYD57112.1"/>
    </source>
</evidence>
<sequence>MYLILLGLFILISTILCFYFSANGVIASQNNFDYIYYNLNFIPADLIKFINNEYLFTPGSSDY</sequence>
<reference evidence="1" key="1">
    <citation type="submission" date="2023-10" db="EMBL/GenBank/DDBJ databases">
        <authorList>
            <person name="Wang Q."/>
        </authorList>
    </citation>
    <scope>NUCLEOTIDE SEQUENCE</scope>
    <source>
        <strain evidence="1">BJZYA2014</strain>
    </source>
</reference>
<organism evidence="1">
    <name type="scientific">Nesodiprion zhejiangensis nucleopolyhedrovirus</name>
    <dbReference type="NCBI Taxonomy" id="3135970"/>
    <lineage>
        <taxon>Viruses</taxon>
        <taxon>Viruses incertae sedis</taxon>
        <taxon>Naldaviricetes</taxon>
        <taxon>Lefavirales</taxon>
        <taxon>Baculoviridae</taxon>
    </lineage>
</organism>
<accession>A0AAN0N862</accession>
<name>A0AAN0N862_9BACU</name>
<proteinExistence type="predicted"/>
<gene>
    <name evidence="1" type="primary">pif-7</name>
    <name evidence="1" type="ORF">NezhNPV_ORF67</name>
</gene>
<protein>
    <submittedName>
        <fullName evidence="1">Per os infectivity factor 8</fullName>
    </submittedName>
</protein>